<comment type="caution">
    <text evidence="5">The sequence shown here is derived from an EMBL/GenBank/DDBJ whole genome shotgun (WGS) entry which is preliminary data.</text>
</comment>
<dbReference type="STRING" id="1120923.SAMN02746095_02641"/>
<dbReference type="PROSITE" id="PS01124">
    <property type="entry name" value="HTH_ARAC_FAMILY_2"/>
    <property type="match status" value="1"/>
</dbReference>
<dbReference type="InterPro" id="IPR020449">
    <property type="entry name" value="Tscrpt_reg_AraC-type_HTH"/>
</dbReference>
<keyword evidence="2" id="KW-0238">DNA-binding</keyword>
<dbReference type="Proteomes" id="UP000032668">
    <property type="component" value="Unassembled WGS sequence"/>
</dbReference>
<dbReference type="Gene3D" id="1.10.10.60">
    <property type="entry name" value="Homeodomain-like"/>
    <property type="match status" value="1"/>
</dbReference>
<evidence type="ECO:0000256" key="3">
    <source>
        <dbReference type="ARBA" id="ARBA00023163"/>
    </source>
</evidence>
<reference evidence="5 6" key="1">
    <citation type="submission" date="2012-11" db="EMBL/GenBank/DDBJ databases">
        <title>Whole genome sequence of Acidocella aminolytica 101 = DSM 11237.</title>
        <authorList>
            <person name="Azuma Y."/>
            <person name="Higashiura N."/>
            <person name="Hirakawa H."/>
            <person name="Matsushita K."/>
        </authorList>
    </citation>
    <scope>NUCLEOTIDE SEQUENCE [LARGE SCALE GENOMIC DNA]</scope>
    <source>
        <strain evidence="6">101 / DSM 11237</strain>
    </source>
</reference>
<feature type="domain" description="HTH araC/xylS-type" evidence="4">
    <location>
        <begin position="102"/>
        <end position="203"/>
    </location>
</feature>
<dbReference type="GO" id="GO:0003700">
    <property type="term" value="F:DNA-binding transcription factor activity"/>
    <property type="evidence" value="ECO:0007669"/>
    <property type="project" value="InterPro"/>
</dbReference>
<name>A0A0D6PKA4_9PROT</name>
<proteinExistence type="predicted"/>
<dbReference type="InterPro" id="IPR018060">
    <property type="entry name" value="HTH_AraC"/>
</dbReference>
<evidence type="ECO:0000259" key="4">
    <source>
        <dbReference type="PROSITE" id="PS01124"/>
    </source>
</evidence>
<protein>
    <submittedName>
        <fullName evidence="5">Transcriptional regulator AraC</fullName>
    </submittedName>
</protein>
<dbReference type="EMBL" id="BANC01000104">
    <property type="protein sequence ID" value="GAN81613.1"/>
    <property type="molecule type" value="Genomic_DNA"/>
</dbReference>
<sequence>MIVVDPARPFQEHAPVHAWLLVVNAPKSALRQSGYKYQLTRWVAPDASSPDIRLVTDMIRLIASHSPELNLEMRPRLGCQLLDLMDVVLREDAEPQAETVRLRVKHYIMQNLPDTTLDAAGIASAVNLSMAHLHRLFADEDMSVIRFVWNRQLDTAREMLTAPRYRNLRIEAIAWRCGFISPFHFSRMFKRRFDLTPRQIRATD</sequence>
<keyword evidence="6" id="KW-1185">Reference proteome</keyword>
<keyword evidence="1" id="KW-0805">Transcription regulation</keyword>
<dbReference type="PROSITE" id="PS00041">
    <property type="entry name" value="HTH_ARAC_FAMILY_1"/>
    <property type="match status" value="1"/>
</dbReference>
<dbReference type="AlphaFoldDB" id="A0A0D6PKA4"/>
<evidence type="ECO:0000313" key="6">
    <source>
        <dbReference type="Proteomes" id="UP000032668"/>
    </source>
</evidence>
<dbReference type="GO" id="GO:0043565">
    <property type="term" value="F:sequence-specific DNA binding"/>
    <property type="evidence" value="ECO:0007669"/>
    <property type="project" value="InterPro"/>
</dbReference>
<dbReference type="PANTHER" id="PTHR43280">
    <property type="entry name" value="ARAC-FAMILY TRANSCRIPTIONAL REGULATOR"/>
    <property type="match status" value="1"/>
</dbReference>
<gene>
    <name evidence="5" type="ORF">Aam_106_021</name>
</gene>
<dbReference type="RefSeq" id="WP_048880001.1">
    <property type="nucleotide sequence ID" value="NZ_BANC01000104.1"/>
</dbReference>
<keyword evidence="3" id="KW-0804">Transcription</keyword>
<dbReference type="Pfam" id="PF12833">
    <property type="entry name" value="HTH_18"/>
    <property type="match status" value="1"/>
</dbReference>
<evidence type="ECO:0000256" key="2">
    <source>
        <dbReference type="ARBA" id="ARBA00023125"/>
    </source>
</evidence>
<dbReference type="PRINTS" id="PR00032">
    <property type="entry name" value="HTHARAC"/>
</dbReference>
<dbReference type="SMART" id="SM00342">
    <property type="entry name" value="HTH_ARAC"/>
    <property type="match status" value="1"/>
</dbReference>
<dbReference type="SUPFAM" id="SSF46689">
    <property type="entry name" value="Homeodomain-like"/>
    <property type="match status" value="1"/>
</dbReference>
<dbReference type="PANTHER" id="PTHR43280:SF31">
    <property type="entry name" value="TRANSCRIPTIONAL REGULATORY PROTEIN"/>
    <property type="match status" value="1"/>
</dbReference>
<evidence type="ECO:0000256" key="1">
    <source>
        <dbReference type="ARBA" id="ARBA00023015"/>
    </source>
</evidence>
<accession>A0A0D6PKA4</accession>
<organism evidence="5 6">
    <name type="scientific">Acidocella aminolytica 101 = DSM 11237</name>
    <dbReference type="NCBI Taxonomy" id="1120923"/>
    <lineage>
        <taxon>Bacteria</taxon>
        <taxon>Pseudomonadati</taxon>
        <taxon>Pseudomonadota</taxon>
        <taxon>Alphaproteobacteria</taxon>
        <taxon>Acetobacterales</taxon>
        <taxon>Acidocellaceae</taxon>
        <taxon>Acidocella</taxon>
    </lineage>
</organism>
<dbReference type="InterPro" id="IPR018062">
    <property type="entry name" value="HTH_AraC-typ_CS"/>
</dbReference>
<evidence type="ECO:0000313" key="5">
    <source>
        <dbReference type="EMBL" id="GAN81613.1"/>
    </source>
</evidence>
<dbReference type="InterPro" id="IPR009057">
    <property type="entry name" value="Homeodomain-like_sf"/>
</dbReference>